<dbReference type="RefSeq" id="WP_167231560.1">
    <property type="nucleotide sequence ID" value="NZ_VUYU01000034.1"/>
</dbReference>
<dbReference type="EMBL" id="VUYU01000034">
    <property type="protein sequence ID" value="NHZ37788.1"/>
    <property type="molecule type" value="Genomic_DNA"/>
</dbReference>
<protein>
    <submittedName>
        <fullName evidence="1">Uncharacterized protein</fullName>
    </submittedName>
</protein>
<sequence>MAMHSHAMGAVSIFDSVAASISLRRVSLAFSPERLLLDDVSLVPHAGLRRARRGVNKNTVGALVGMMAAERCSDFASILNKTNK</sequence>
<keyword evidence="2" id="KW-1185">Reference proteome</keyword>
<dbReference type="Proteomes" id="UP000785613">
    <property type="component" value="Unassembled WGS sequence"/>
</dbReference>
<comment type="caution">
    <text evidence="1">The sequence shown here is derived from an EMBL/GenBank/DDBJ whole genome shotgun (WGS) entry which is preliminary data.</text>
</comment>
<gene>
    <name evidence="1" type="ORF">F0185_29935</name>
</gene>
<organism evidence="1 2">
    <name type="scientific">Massilia rubra</name>
    <dbReference type="NCBI Taxonomy" id="2607910"/>
    <lineage>
        <taxon>Bacteria</taxon>
        <taxon>Pseudomonadati</taxon>
        <taxon>Pseudomonadota</taxon>
        <taxon>Betaproteobacteria</taxon>
        <taxon>Burkholderiales</taxon>
        <taxon>Oxalobacteraceae</taxon>
        <taxon>Telluria group</taxon>
        <taxon>Massilia</taxon>
    </lineage>
</organism>
<name>A0ABX0LYH2_9BURK</name>
<evidence type="ECO:0000313" key="2">
    <source>
        <dbReference type="Proteomes" id="UP000785613"/>
    </source>
</evidence>
<proteinExistence type="predicted"/>
<reference evidence="1 2" key="1">
    <citation type="submission" date="2019-09" db="EMBL/GenBank/DDBJ databases">
        <title>Taxonomy of Antarctic Massilia spp.: description of Massilia rubra sp. nov., Massilia aquatica sp. nov., Massilia mucilaginosa sp. nov., Massilia frigida sp. nov. isolated from streams, lakes and regoliths.</title>
        <authorList>
            <person name="Holochova P."/>
            <person name="Sedlacek I."/>
            <person name="Kralova S."/>
            <person name="Maslanova I."/>
            <person name="Busse H.-J."/>
            <person name="Stankova E."/>
            <person name="Vrbovska V."/>
            <person name="Kovarovic V."/>
            <person name="Bartak M."/>
            <person name="Svec P."/>
            <person name="Pantucek R."/>
        </authorList>
    </citation>
    <scope>NUCLEOTIDE SEQUENCE [LARGE SCALE GENOMIC DNA]</scope>
    <source>
        <strain evidence="1 2">CCM 8692</strain>
    </source>
</reference>
<accession>A0ABX0LYH2</accession>
<evidence type="ECO:0000313" key="1">
    <source>
        <dbReference type="EMBL" id="NHZ37788.1"/>
    </source>
</evidence>